<evidence type="ECO:0000313" key="1">
    <source>
        <dbReference type="EMBL" id="QNK02141.1"/>
    </source>
</evidence>
<protein>
    <submittedName>
        <fullName evidence="1">Addiction module antidote protein, HigA family</fullName>
    </submittedName>
</protein>
<keyword evidence="2" id="KW-1185">Reference proteome</keyword>
<evidence type="ECO:0000313" key="2">
    <source>
        <dbReference type="Proteomes" id="UP000515873"/>
    </source>
</evidence>
<proteinExistence type="predicted"/>
<dbReference type="SUPFAM" id="SSF47413">
    <property type="entry name" value="lambda repressor-like DNA-binding domains"/>
    <property type="match status" value="1"/>
</dbReference>
<organism evidence="1 2">
    <name type="scientific">Dyella telluris</name>
    <dbReference type="NCBI Taxonomy" id="2763498"/>
    <lineage>
        <taxon>Bacteria</taxon>
        <taxon>Pseudomonadati</taxon>
        <taxon>Pseudomonadota</taxon>
        <taxon>Gammaproteobacteria</taxon>
        <taxon>Lysobacterales</taxon>
        <taxon>Rhodanobacteraceae</taxon>
        <taxon>Dyella</taxon>
    </lineage>
</organism>
<dbReference type="GO" id="GO:0003677">
    <property type="term" value="F:DNA binding"/>
    <property type="evidence" value="ECO:0007669"/>
    <property type="project" value="InterPro"/>
</dbReference>
<name>A0A7G8Q5T3_9GAMM</name>
<dbReference type="InterPro" id="IPR010982">
    <property type="entry name" value="Lambda_DNA-bd_dom_sf"/>
</dbReference>
<dbReference type="RefSeq" id="WP_187057598.1">
    <property type="nucleotide sequence ID" value="NZ_CP060412.1"/>
</dbReference>
<dbReference type="Gene3D" id="1.10.260.40">
    <property type="entry name" value="lambda repressor-like DNA-binding domains"/>
    <property type="match status" value="1"/>
</dbReference>
<dbReference type="Proteomes" id="UP000515873">
    <property type="component" value="Chromosome"/>
</dbReference>
<accession>A0A7G8Q5T3</accession>
<reference evidence="1 2" key="1">
    <citation type="submission" date="2020-08" db="EMBL/GenBank/DDBJ databases">
        <title>Dyella sp. G9 isolated from forest soil.</title>
        <authorList>
            <person name="Fu J."/>
            <person name="Qiu L."/>
        </authorList>
    </citation>
    <scope>NUCLEOTIDE SEQUENCE [LARGE SCALE GENOMIC DNA]</scope>
    <source>
        <strain evidence="1 2">G9</strain>
    </source>
</reference>
<dbReference type="EMBL" id="CP060412">
    <property type="protein sequence ID" value="QNK02141.1"/>
    <property type="molecule type" value="Genomic_DNA"/>
</dbReference>
<dbReference type="AlphaFoldDB" id="A0A7G8Q5T3"/>
<dbReference type="KEGG" id="dtl:H8F01_02955"/>
<sequence length="108" mass="12143">MRHELPPPKVVLHPSMQLDTTAELRAPCAVLRDDYMLPQAMSADELARRSGIPAWQVRRLLDGAPIYAEEALRLAAALKTSAIYWLLLQARHDLEKALRENPPGVLPR</sequence>
<gene>
    <name evidence="1" type="ORF">H8F01_02955</name>
</gene>